<protein>
    <recommendedName>
        <fullName evidence="5">Hsp70/Hsp90 organizing protein-like protein</fullName>
    </recommendedName>
</protein>
<evidence type="ECO:0000313" key="4">
    <source>
        <dbReference type="Proteomes" id="UP001162483"/>
    </source>
</evidence>
<dbReference type="Pfam" id="PF00515">
    <property type="entry name" value="TPR_1"/>
    <property type="match status" value="1"/>
</dbReference>
<keyword evidence="1 2" id="KW-0802">TPR repeat</keyword>
<proteinExistence type="predicted"/>
<evidence type="ECO:0008006" key="5">
    <source>
        <dbReference type="Google" id="ProtNLM"/>
    </source>
</evidence>
<dbReference type="PANTHER" id="PTHR46423:SF1">
    <property type="entry name" value="RNA POLYMERASE II-ASSOCIATED PROTEIN 3"/>
    <property type="match status" value="1"/>
</dbReference>
<reference evidence="3" key="1">
    <citation type="submission" date="2023-05" db="EMBL/GenBank/DDBJ databases">
        <authorList>
            <person name="Stuckert A."/>
        </authorList>
    </citation>
    <scope>NUCLEOTIDE SEQUENCE</scope>
</reference>
<keyword evidence="4" id="KW-1185">Reference proteome</keyword>
<dbReference type="SUPFAM" id="SSF48452">
    <property type="entry name" value="TPR-like"/>
    <property type="match status" value="1"/>
</dbReference>
<dbReference type="Gene3D" id="1.25.40.10">
    <property type="entry name" value="Tetratricopeptide repeat domain"/>
    <property type="match status" value="1"/>
</dbReference>
<dbReference type="SMART" id="SM00028">
    <property type="entry name" value="TPR"/>
    <property type="match status" value="2"/>
</dbReference>
<organism evidence="3 4">
    <name type="scientific">Staurois parvus</name>
    <dbReference type="NCBI Taxonomy" id="386267"/>
    <lineage>
        <taxon>Eukaryota</taxon>
        <taxon>Metazoa</taxon>
        <taxon>Chordata</taxon>
        <taxon>Craniata</taxon>
        <taxon>Vertebrata</taxon>
        <taxon>Euteleostomi</taxon>
        <taxon>Amphibia</taxon>
        <taxon>Batrachia</taxon>
        <taxon>Anura</taxon>
        <taxon>Neobatrachia</taxon>
        <taxon>Ranoidea</taxon>
        <taxon>Ranidae</taxon>
        <taxon>Staurois</taxon>
    </lineage>
</organism>
<evidence type="ECO:0000256" key="2">
    <source>
        <dbReference type="PROSITE-ProRule" id="PRU00339"/>
    </source>
</evidence>
<gene>
    <name evidence="3" type="ORF">SPARVUS_LOCUS7521867</name>
</gene>
<evidence type="ECO:0000313" key="3">
    <source>
        <dbReference type="EMBL" id="CAI9572910.1"/>
    </source>
</evidence>
<comment type="caution">
    <text evidence="3">The sequence shown here is derived from an EMBL/GenBank/DDBJ whole genome shotgun (WGS) entry which is preliminary data.</text>
</comment>
<feature type="non-terminal residue" evidence="3">
    <location>
        <position position="1"/>
    </location>
</feature>
<dbReference type="Pfam" id="PF13181">
    <property type="entry name" value="TPR_8"/>
    <property type="match status" value="1"/>
</dbReference>
<dbReference type="EMBL" id="CATNWA010014526">
    <property type="protein sequence ID" value="CAI9572910.1"/>
    <property type="molecule type" value="Genomic_DNA"/>
</dbReference>
<evidence type="ECO:0000256" key="1">
    <source>
        <dbReference type="ARBA" id="ARBA00022803"/>
    </source>
</evidence>
<dbReference type="InterPro" id="IPR019734">
    <property type="entry name" value="TPR_rpt"/>
</dbReference>
<dbReference type="Proteomes" id="UP001162483">
    <property type="component" value="Unassembled WGS sequence"/>
</dbReference>
<dbReference type="InterPro" id="IPR011990">
    <property type="entry name" value="TPR-like_helical_dom_sf"/>
</dbReference>
<dbReference type="PANTHER" id="PTHR46423">
    <property type="entry name" value="RNA POLYMERASE II-ASSOCIATED PROTEIN 3"/>
    <property type="match status" value="1"/>
</dbReference>
<sequence>HQWAEPAEECREHSRLHCTARRRRQLGNSAAWFEAFLVEMGDTGAEKMNSENLREDGNKHFKSGDYEAAILCYTKAIKISTDTQDKAVVHRNRAACYLKLENYTKAEEDASKAIEVDGGDVKSSVQA</sequence>
<feature type="repeat" description="TPR" evidence="2">
    <location>
        <begin position="50"/>
        <end position="83"/>
    </location>
</feature>
<accession>A0ABN9DLZ9</accession>
<dbReference type="InterPro" id="IPR051966">
    <property type="entry name" value="RPAP3"/>
</dbReference>
<name>A0ABN9DLZ9_9NEOB</name>
<dbReference type="PROSITE" id="PS50005">
    <property type="entry name" value="TPR"/>
    <property type="match status" value="1"/>
</dbReference>